<comment type="function">
    <text evidence="1">Specifically recognizes and binds N6-methyladenosine (m6A)-containing RNAs, and regulates mRNA stability. M6A is a modification present at internal sites of mRNAs and some non-coding RNAs and plays a role in mRNA stability and processing.</text>
</comment>
<keyword evidence="5" id="KW-1185">Reference proteome</keyword>
<comment type="caution">
    <text evidence="4">The sequence shown here is derived from an EMBL/GenBank/DDBJ whole genome shotgun (WGS) entry which is preliminary data.</text>
</comment>
<dbReference type="CDD" id="cd21134">
    <property type="entry name" value="YTH"/>
    <property type="match status" value="1"/>
</dbReference>
<gene>
    <name evidence="4" type="ORF">TIFTF001_018419</name>
</gene>
<reference evidence="4" key="1">
    <citation type="submission" date="2023-07" db="EMBL/GenBank/DDBJ databases">
        <title>draft genome sequence of fig (Ficus carica).</title>
        <authorList>
            <person name="Takahashi T."/>
            <person name="Nishimura K."/>
        </authorList>
    </citation>
    <scope>NUCLEOTIDE SEQUENCE</scope>
</reference>
<comment type="similarity">
    <text evidence="1">Belongs to the YTHDF family.</text>
</comment>
<protein>
    <recommendedName>
        <fullName evidence="1">YTH domain-containing family protein</fullName>
    </recommendedName>
</protein>
<evidence type="ECO:0000313" key="5">
    <source>
        <dbReference type="Proteomes" id="UP001187192"/>
    </source>
</evidence>
<dbReference type="Pfam" id="PF04146">
    <property type="entry name" value="YTH"/>
    <property type="match status" value="1"/>
</dbReference>
<dbReference type="PROSITE" id="PS50882">
    <property type="entry name" value="YTH"/>
    <property type="match status" value="1"/>
</dbReference>
<accession>A0AA88ABC3</accession>
<feature type="compositionally biased region" description="Polar residues" evidence="2">
    <location>
        <begin position="282"/>
        <end position="308"/>
    </location>
</feature>
<dbReference type="InterPro" id="IPR045168">
    <property type="entry name" value="YTH_prot"/>
</dbReference>
<evidence type="ECO:0000256" key="2">
    <source>
        <dbReference type="SAM" id="MobiDB-lite"/>
    </source>
</evidence>
<dbReference type="AlphaFoldDB" id="A0AA88ABC3"/>
<organism evidence="4 5">
    <name type="scientific">Ficus carica</name>
    <name type="common">Common fig</name>
    <dbReference type="NCBI Taxonomy" id="3494"/>
    <lineage>
        <taxon>Eukaryota</taxon>
        <taxon>Viridiplantae</taxon>
        <taxon>Streptophyta</taxon>
        <taxon>Embryophyta</taxon>
        <taxon>Tracheophyta</taxon>
        <taxon>Spermatophyta</taxon>
        <taxon>Magnoliopsida</taxon>
        <taxon>eudicotyledons</taxon>
        <taxon>Gunneridae</taxon>
        <taxon>Pentapetalae</taxon>
        <taxon>rosids</taxon>
        <taxon>fabids</taxon>
        <taxon>Rosales</taxon>
        <taxon>Moraceae</taxon>
        <taxon>Ficeae</taxon>
        <taxon>Ficus</taxon>
    </lineage>
</organism>
<dbReference type="GO" id="GO:0061157">
    <property type="term" value="P:mRNA destabilization"/>
    <property type="evidence" value="ECO:0007669"/>
    <property type="project" value="TreeGrafter"/>
</dbReference>
<dbReference type="Proteomes" id="UP001187192">
    <property type="component" value="Unassembled WGS sequence"/>
</dbReference>
<name>A0AA88ABC3_FICCA</name>
<proteinExistence type="inferred from homology"/>
<sequence>MATSQQIADSITLTGSENTTGLWDKYHPLANVESLGNCTPGVNDQNPSVMSRSFGYVPHMSQRPCAPPSFLSSSLRNHGHLYSTEQFPTSDPPYYRQPIPPNVHYGASLSPVNQAPIPLIDLSQSGNNENFQSRSVCASPFRYSGRESNLYGNSGGFDLMHKEFEGLGFGGLCSNLSKPMPPKPTDLLRLPGSTFRMASQQEGPLYGYRSFTSSFHRGCSSNDRGCGYRNVSDYNPGISGQSWFIGKEASGGGRISDLLRSYTGMAATQTAQNRGPRASKPKSMTTENSSTSYESKNGTPSNVQNKNFNRPDFATEYKDAKFFVIKSYSEDNVHKSIKYGVWASTPSGNKKLDNAYREAKEKEWDIPIFLLFSVNCSAQFCGVAEMVGPLDFDNSVDYWLQDKWTGKFPVKWHIIKDVPNSQFRHIIVKDNDNKPVTNSRDTQEVELKHGNDMLNIFKNYEACLSILDDFDFYERRQKAMEERKAGLQWKPTSILCP</sequence>
<evidence type="ECO:0000259" key="3">
    <source>
        <dbReference type="PROSITE" id="PS50882"/>
    </source>
</evidence>
<dbReference type="Gene3D" id="3.10.590.10">
    <property type="entry name" value="ph1033 like domains"/>
    <property type="match status" value="1"/>
</dbReference>
<evidence type="ECO:0000256" key="1">
    <source>
        <dbReference type="RuleBase" id="RU369095"/>
    </source>
</evidence>
<dbReference type="GO" id="GO:0005737">
    <property type="term" value="C:cytoplasm"/>
    <property type="evidence" value="ECO:0007669"/>
    <property type="project" value="TreeGrafter"/>
</dbReference>
<dbReference type="InterPro" id="IPR007275">
    <property type="entry name" value="YTH_domain"/>
</dbReference>
<dbReference type="GO" id="GO:1990247">
    <property type="term" value="F:N6-methyladenosine-containing RNA reader activity"/>
    <property type="evidence" value="ECO:0007669"/>
    <property type="project" value="UniProtKB-UniRule"/>
</dbReference>
<dbReference type="PANTHER" id="PTHR12357:SF120">
    <property type="entry name" value="YTH DOMAIN-CONTAINING FAMILY PROTEIN"/>
    <property type="match status" value="1"/>
</dbReference>
<feature type="domain" description="YTH" evidence="3">
    <location>
        <begin position="320"/>
        <end position="457"/>
    </location>
</feature>
<keyword evidence="1" id="KW-0694">RNA-binding</keyword>
<dbReference type="EMBL" id="BTGU01000030">
    <property type="protein sequence ID" value="GMN49250.1"/>
    <property type="molecule type" value="Genomic_DNA"/>
</dbReference>
<evidence type="ECO:0000313" key="4">
    <source>
        <dbReference type="EMBL" id="GMN49250.1"/>
    </source>
</evidence>
<dbReference type="GO" id="GO:0003729">
    <property type="term" value="F:mRNA binding"/>
    <property type="evidence" value="ECO:0007669"/>
    <property type="project" value="UniProtKB-UniRule"/>
</dbReference>
<dbReference type="PANTHER" id="PTHR12357">
    <property type="entry name" value="YTH YT521-B HOMOLOGY DOMAIN-CONTAINING"/>
    <property type="match status" value="1"/>
</dbReference>
<feature type="region of interest" description="Disordered" evidence="2">
    <location>
        <begin position="267"/>
        <end position="308"/>
    </location>
</feature>